<dbReference type="EMBL" id="JAOPGA020000598">
    <property type="protein sequence ID" value="KAL0479764.1"/>
    <property type="molecule type" value="Genomic_DNA"/>
</dbReference>
<dbReference type="Pfam" id="PF10367">
    <property type="entry name" value="zf-Vps39_C"/>
    <property type="match status" value="1"/>
</dbReference>
<dbReference type="GO" id="GO:0016020">
    <property type="term" value="C:membrane"/>
    <property type="evidence" value="ECO:0007669"/>
    <property type="project" value="TreeGrafter"/>
</dbReference>
<dbReference type="InterPro" id="IPR019453">
    <property type="entry name" value="VPS39/TGFA1_Znf"/>
</dbReference>
<dbReference type="GO" id="GO:0006914">
    <property type="term" value="P:autophagy"/>
    <property type="evidence" value="ECO:0007669"/>
    <property type="project" value="TreeGrafter"/>
</dbReference>
<protein>
    <submittedName>
        <fullName evidence="2">TGFA1</fullName>
    </submittedName>
</protein>
<evidence type="ECO:0000313" key="3">
    <source>
        <dbReference type="Proteomes" id="UP001431209"/>
    </source>
</evidence>
<name>A0AAW2YRR0_9EUKA</name>
<feature type="domain" description="Vacuolar sorting protein 39/Transforming growth factor beta receptor-associated zinc finger" evidence="1">
    <location>
        <begin position="770"/>
        <end position="806"/>
    </location>
</feature>
<dbReference type="AlphaFoldDB" id="A0AAW2YRR0"/>
<proteinExistence type="predicted"/>
<dbReference type="InterPro" id="IPR032914">
    <property type="entry name" value="Vam6/VPS39/TRAP1"/>
</dbReference>
<dbReference type="GO" id="GO:0005737">
    <property type="term" value="C:cytoplasm"/>
    <property type="evidence" value="ECO:0007669"/>
    <property type="project" value="TreeGrafter"/>
</dbReference>
<evidence type="ECO:0000313" key="2">
    <source>
        <dbReference type="EMBL" id="KAL0479764.1"/>
    </source>
</evidence>
<gene>
    <name evidence="2" type="ORF">AKO1_000733</name>
</gene>
<keyword evidence="3" id="KW-1185">Reference proteome</keyword>
<reference evidence="2 3" key="1">
    <citation type="submission" date="2024-03" db="EMBL/GenBank/DDBJ databases">
        <title>The Acrasis kona genome and developmental transcriptomes reveal deep origins of eukaryotic multicellular pathways.</title>
        <authorList>
            <person name="Sheikh S."/>
            <person name="Fu C.-J."/>
            <person name="Brown M.W."/>
            <person name="Baldauf S.L."/>
        </authorList>
    </citation>
    <scope>NUCLEOTIDE SEQUENCE [LARGE SCALE GENOMIC DNA]</scope>
    <source>
        <strain evidence="2 3">ATCC MYA-3509</strain>
    </source>
</reference>
<dbReference type="GO" id="GO:0034058">
    <property type="term" value="P:endosomal vesicle fusion"/>
    <property type="evidence" value="ECO:0007669"/>
    <property type="project" value="TreeGrafter"/>
</dbReference>
<accession>A0AAW2YRR0</accession>
<dbReference type="PANTHER" id="PTHR12894">
    <property type="entry name" value="CNH DOMAIN CONTAINING"/>
    <property type="match status" value="1"/>
</dbReference>
<evidence type="ECO:0000259" key="1">
    <source>
        <dbReference type="Pfam" id="PF10367"/>
    </source>
</evidence>
<dbReference type="PANTHER" id="PTHR12894:SF27">
    <property type="entry name" value="TRANSFORMING GROWTH FACTOR-BETA RECEPTOR-ASSOCIATED PROTEIN 1"/>
    <property type="match status" value="1"/>
</dbReference>
<organism evidence="2 3">
    <name type="scientific">Acrasis kona</name>
    <dbReference type="NCBI Taxonomy" id="1008807"/>
    <lineage>
        <taxon>Eukaryota</taxon>
        <taxon>Discoba</taxon>
        <taxon>Heterolobosea</taxon>
        <taxon>Tetramitia</taxon>
        <taxon>Eutetramitia</taxon>
        <taxon>Acrasidae</taxon>
        <taxon>Acrasis</taxon>
    </lineage>
</organism>
<comment type="caution">
    <text evidence="2">The sequence shown here is derived from an EMBL/GenBank/DDBJ whole genome shotgun (WGS) entry which is preliminary data.</text>
</comment>
<sequence length="829" mass="95428">MGLRREYILIDTSIPIDVERDSVQTIYTLSDSKQTPMIALFSGDAMIRVGSLCIFINLSGVDIGRPIKRNSVNWSGIPTQLGVSFPYIASLQGKKVEIYDVYSDKEGVMYTYILSNEMKYMSGSRSMGVYVASHYSVELLTPISYQRQLSQLVSGARSVEAFDLFDRKHENTPQKEKQVLRRKLLEDVCFSCLFRMRTKQAVEYLIQYESVNLNEDITQQDQDFDIGFDAREVLYYFPDLRIGNYIPKKQPPSDVKGTGSIQEIYGQILSKKSGTDKEKSLELYDTLLQTKSMLRPWLELRRTLLRNEKLLNHNDRYDLQLISVETALLILFIQDIDVSGIEGKLEQLLKSDPCMCDFKLAQKILFQAYTMQSGSGTDMRFFLTLLYKSRNMVVACMDLLMTFYKEENEPANKGSSVTKNKTKIIQEAVDLLANTENEGFLWKYSKWVMEIDPLTGIEIFTKTKLLLQIDHVIKFIKTSVSDRVEMKADMAVQKYLEHMIHEVRSNLIEPQHYTLLSLKYIDLICQLQAKEKNNMLYNDLMSQSTVTSAASTRSRRRSSYTAVGSEEGMLGELRTKLVMHLSEQGNQSHDTILERLESTDLYYEKILIFQKLSRHQDAIRVFLHDLNNNKGAENYVLQQELNKTNSRRSRSLIVEDKDAQEQDTILDRIYLHKSNRGDLLLLLIKTCFENYSSMDFGVDIMNRYARELDPLKVLEIAPSHINTKALYSFITQSVRFAVSNRNNAKISCHLAESEHRMTADVMNNARRRKSVIQKETKCPVCNKSIGNSVVCVYPDQTAVHFSCHNSNININPVTGRNFLREPVNFQNKK</sequence>
<dbReference type="Proteomes" id="UP001431209">
    <property type="component" value="Unassembled WGS sequence"/>
</dbReference>